<reference evidence="17" key="1">
    <citation type="journal article" date="2004" name="Environ. Microbiol.">
        <title>The genome of Desulfotalea psychrophila, a sulfate-reducing bacterium from permanently cold Arctic sediments.</title>
        <authorList>
            <person name="Rabus R."/>
            <person name="Ruepp A."/>
            <person name="Frickey T."/>
            <person name="Rattei T."/>
            <person name="Fartmann B."/>
            <person name="Stark M."/>
            <person name="Bauer M."/>
            <person name="Zibat A."/>
            <person name="Lombardot T."/>
            <person name="Becker I."/>
            <person name="Amann J."/>
            <person name="Gellner K."/>
            <person name="Teeling H."/>
            <person name="Leuschner W.D."/>
            <person name="Gloeckner F.-O."/>
            <person name="Lupas A.N."/>
            <person name="Amann R."/>
            <person name="Klenk H.-P."/>
        </authorList>
    </citation>
    <scope>NUCLEOTIDE SEQUENCE [LARGE SCALE GENOMIC DNA]</scope>
    <source>
        <strain evidence="17">DSM 12343 / LSv54</strain>
    </source>
</reference>
<dbReference type="SUPFAM" id="SSF52440">
    <property type="entry name" value="PreATP-grasp domain"/>
    <property type="match status" value="1"/>
</dbReference>
<dbReference type="AlphaFoldDB" id="Q6AL58"/>
<comment type="function">
    <text evidence="13">Catalyzes the conversion of N5-carboxyaminoimidazole ribonucleotide (N5-CAIR) to 4-carboxy-5-aminoimidazole ribonucleotide (CAIR).</text>
</comment>
<dbReference type="InterPro" id="IPR020561">
    <property type="entry name" value="PRibGlycinamid_synth_ATP-grasp"/>
</dbReference>
<feature type="domain" description="ATP-grasp" evidence="15">
    <location>
        <begin position="107"/>
        <end position="316"/>
    </location>
</feature>
<comment type="similarity">
    <text evidence="11 12">Belongs to the GARS family.</text>
</comment>
<dbReference type="SMART" id="SM01210">
    <property type="entry name" value="GARS_C"/>
    <property type="match status" value="1"/>
</dbReference>
<keyword evidence="8 14" id="KW-0067">ATP-binding</keyword>
<evidence type="ECO:0000256" key="2">
    <source>
        <dbReference type="ARBA" id="ARBA00001946"/>
    </source>
</evidence>
<dbReference type="HOGENOM" id="CLU_027420_2_0_7"/>
<evidence type="ECO:0000313" key="16">
    <source>
        <dbReference type="EMBL" id="CAG36917.1"/>
    </source>
</evidence>
<keyword evidence="17" id="KW-1185">Reference proteome</keyword>
<dbReference type="SUPFAM" id="SSF52255">
    <property type="entry name" value="N5-CAIR mutase (phosphoribosylaminoimidazole carboxylase, PurE)"/>
    <property type="match status" value="1"/>
</dbReference>
<evidence type="ECO:0000256" key="9">
    <source>
        <dbReference type="ARBA" id="ARBA00022842"/>
    </source>
</evidence>
<dbReference type="Pfam" id="PF02843">
    <property type="entry name" value="GARS_C"/>
    <property type="match status" value="1"/>
</dbReference>
<keyword evidence="6 14" id="KW-0547">Nucleotide-binding</keyword>
<dbReference type="Gene3D" id="3.30.470.20">
    <property type="entry name" value="ATP-grasp fold, B domain"/>
    <property type="match status" value="1"/>
</dbReference>
<dbReference type="InterPro" id="IPR000115">
    <property type="entry name" value="PRibGlycinamide_synth"/>
</dbReference>
<comment type="catalytic activity">
    <reaction evidence="13">
        <text>5-carboxyamino-1-(5-phospho-D-ribosyl)imidazole + H(+) = 5-amino-1-(5-phospho-D-ribosyl)imidazole-4-carboxylate</text>
        <dbReference type="Rhea" id="RHEA:13193"/>
        <dbReference type="ChEBI" id="CHEBI:15378"/>
        <dbReference type="ChEBI" id="CHEBI:58730"/>
        <dbReference type="ChEBI" id="CHEBI:77657"/>
        <dbReference type="EC" id="5.4.99.18"/>
    </reaction>
</comment>
<keyword evidence="13" id="KW-0413">Isomerase</keyword>
<evidence type="ECO:0000256" key="3">
    <source>
        <dbReference type="ARBA" id="ARBA00005174"/>
    </source>
</evidence>
<evidence type="ECO:0000256" key="14">
    <source>
        <dbReference type="PROSITE-ProRule" id="PRU00409"/>
    </source>
</evidence>
<evidence type="ECO:0000256" key="4">
    <source>
        <dbReference type="ARBA" id="ARBA00022598"/>
    </source>
</evidence>
<keyword evidence="7 12" id="KW-0658">Purine biosynthesis</keyword>
<dbReference type="InterPro" id="IPR037123">
    <property type="entry name" value="PRibGlycinamide_synth_C_sf"/>
</dbReference>
<dbReference type="GO" id="GO:0006189">
    <property type="term" value="P:'de novo' IMP biosynthetic process"/>
    <property type="evidence" value="ECO:0007669"/>
    <property type="project" value="UniProtKB-UniRule"/>
</dbReference>
<evidence type="ECO:0000259" key="15">
    <source>
        <dbReference type="PROSITE" id="PS50975"/>
    </source>
</evidence>
<comment type="cofactor">
    <cofactor evidence="2">
        <name>Mg(2+)</name>
        <dbReference type="ChEBI" id="CHEBI:18420"/>
    </cofactor>
</comment>
<dbReference type="InterPro" id="IPR011054">
    <property type="entry name" value="Rudment_hybrid_motif"/>
</dbReference>
<dbReference type="GO" id="GO:0034023">
    <property type="term" value="F:5-(carboxyamino)imidazole ribonucleotide mutase activity"/>
    <property type="evidence" value="ECO:0007669"/>
    <property type="project" value="UniProtKB-UniRule"/>
</dbReference>
<organism evidence="16 17">
    <name type="scientific">Desulfotalea psychrophila (strain LSv54 / DSM 12343)</name>
    <dbReference type="NCBI Taxonomy" id="177439"/>
    <lineage>
        <taxon>Bacteria</taxon>
        <taxon>Pseudomonadati</taxon>
        <taxon>Thermodesulfobacteriota</taxon>
        <taxon>Desulfobulbia</taxon>
        <taxon>Desulfobulbales</taxon>
        <taxon>Desulfocapsaceae</taxon>
        <taxon>Desulfotalea</taxon>
    </lineage>
</organism>
<dbReference type="NCBIfam" id="TIGR01162">
    <property type="entry name" value="purE"/>
    <property type="match status" value="1"/>
</dbReference>
<dbReference type="Gene3D" id="3.30.1490.20">
    <property type="entry name" value="ATP-grasp fold, A domain"/>
    <property type="match status" value="1"/>
</dbReference>
<comment type="similarity">
    <text evidence="13">Belongs to the AIR carboxylase family. Class I subfamily.</text>
</comment>
<dbReference type="EMBL" id="CR522870">
    <property type="protein sequence ID" value="CAG36917.1"/>
    <property type="molecule type" value="Genomic_DNA"/>
</dbReference>
<dbReference type="GO" id="GO:0046872">
    <property type="term" value="F:metal ion binding"/>
    <property type="evidence" value="ECO:0007669"/>
    <property type="project" value="UniProtKB-KW"/>
</dbReference>
<name>Q6AL58_DESPS</name>
<dbReference type="UniPathway" id="UPA00074">
    <property type="reaction ID" value="UER00125"/>
</dbReference>
<keyword evidence="4 12" id="KW-0436">Ligase</keyword>
<keyword evidence="9" id="KW-0460">Magnesium</keyword>
<comment type="catalytic activity">
    <reaction evidence="12">
        <text>5-phospho-beta-D-ribosylamine + glycine + ATP = N(1)-(5-phospho-beta-D-ribosyl)glycinamide + ADP + phosphate + H(+)</text>
        <dbReference type="Rhea" id="RHEA:17453"/>
        <dbReference type="ChEBI" id="CHEBI:15378"/>
        <dbReference type="ChEBI" id="CHEBI:30616"/>
        <dbReference type="ChEBI" id="CHEBI:43474"/>
        <dbReference type="ChEBI" id="CHEBI:57305"/>
        <dbReference type="ChEBI" id="CHEBI:58681"/>
        <dbReference type="ChEBI" id="CHEBI:143788"/>
        <dbReference type="ChEBI" id="CHEBI:456216"/>
        <dbReference type="EC" id="6.3.4.13"/>
    </reaction>
</comment>
<dbReference type="HAMAP" id="MF_00138">
    <property type="entry name" value="GARS"/>
    <property type="match status" value="1"/>
</dbReference>
<dbReference type="FunFam" id="3.30.470.20:FF:000031">
    <property type="entry name" value="Phosphoribosylamine--glycine ligase"/>
    <property type="match status" value="1"/>
</dbReference>
<dbReference type="FunFam" id="3.90.600.10:FF:000001">
    <property type="entry name" value="Trifunctional purine biosynthetic protein adenosine-3"/>
    <property type="match status" value="1"/>
</dbReference>
<dbReference type="InterPro" id="IPR013815">
    <property type="entry name" value="ATP_grasp_subdomain_1"/>
</dbReference>
<dbReference type="Gene3D" id="3.40.50.1970">
    <property type="match status" value="1"/>
</dbReference>
<comment type="pathway">
    <text evidence="13">Purine metabolism; IMP biosynthesis via de novo pathway; 5-amino-1-(5-phospho-D-ribosyl)imidazole-4-carboxylate from 5-amino-1-(5-phospho-D-ribosyl)imidazole (N5-CAIR route): step 2/2.</text>
</comment>
<dbReference type="SUPFAM" id="SSF56059">
    <property type="entry name" value="Glutathione synthetase ATP-binding domain-like"/>
    <property type="match status" value="1"/>
</dbReference>
<comment type="cofactor">
    <cofactor evidence="1">
        <name>Mn(2+)</name>
        <dbReference type="ChEBI" id="CHEBI:29035"/>
    </cofactor>
</comment>
<dbReference type="SUPFAM" id="SSF51246">
    <property type="entry name" value="Rudiment single hybrid motif"/>
    <property type="match status" value="1"/>
</dbReference>
<dbReference type="RefSeq" id="WP_011189429.1">
    <property type="nucleotide sequence ID" value="NC_006138.1"/>
</dbReference>
<gene>
    <name evidence="13" type="primary">purE</name>
    <name evidence="12" type="synonym">purD</name>
    <name evidence="16" type="ordered locus">DP2188</name>
</gene>
<dbReference type="SMART" id="SM01001">
    <property type="entry name" value="AIRC"/>
    <property type="match status" value="1"/>
</dbReference>
<dbReference type="eggNOG" id="COG0041">
    <property type="taxonomic scope" value="Bacteria"/>
</dbReference>
<dbReference type="Pfam" id="PF02844">
    <property type="entry name" value="GARS_N"/>
    <property type="match status" value="1"/>
</dbReference>
<accession>Q6AL58</accession>
<dbReference type="KEGG" id="dps:DP2188"/>
<evidence type="ECO:0000256" key="10">
    <source>
        <dbReference type="ARBA" id="ARBA00023211"/>
    </source>
</evidence>
<dbReference type="GO" id="GO:0005524">
    <property type="term" value="F:ATP binding"/>
    <property type="evidence" value="ECO:0007669"/>
    <property type="project" value="UniProtKB-UniRule"/>
</dbReference>
<evidence type="ECO:0000256" key="12">
    <source>
        <dbReference type="HAMAP-Rule" id="MF_00138"/>
    </source>
</evidence>
<evidence type="ECO:0000313" key="17">
    <source>
        <dbReference type="Proteomes" id="UP000000602"/>
    </source>
</evidence>
<dbReference type="Gene3D" id="3.40.50.20">
    <property type="match status" value="1"/>
</dbReference>
<dbReference type="STRING" id="177439.DP2188"/>
<dbReference type="Pfam" id="PF00731">
    <property type="entry name" value="AIRC"/>
    <property type="match status" value="1"/>
</dbReference>
<evidence type="ECO:0000256" key="8">
    <source>
        <dbReference type="ARBA" id="ARBA00022840"/>
    </source>
</evidence>
<dbReference type="Proteomes" id="UP000000602">
    <property type="component" value="Chromosome"/>
</dbReference>
<comment type="pathway">
    <text evidence="3 12">Purine metabolism; IMP biosynthesis via de novo pathway; N(1)-(5-phospho-D-ribosyl)glycinamide from 5-phospho-alpha-D-ribose 1-diphosphate: step 2/2.</text>
</comment>
<evidence type="ECO:0000256" key="5">
    <source>
        <dbReference type="ARBA" id="ARBA00022723"/>
    </source>
</evidence>
<keyword evidence="10" id="KW-0464">Manganese</keyword>
<dbReference type="NCBIfam" id="TIGR00877">
    <property type="entry name" value="purD"/>
    <property type="match status" value="1"/>
</dbReference>
<dbReference type="eggNOG" id="COG0151">
    <property type="taxonomic scope" value="Bacteria"/>
</dbReference>
<feature type="binding site" evidence="13">
    <location>
        <position position="442"/>
    </location>
    <ligand>
        <name>substrate</name>
    </ligand>
</feature>
<dbReference type="InterPro" id="IPR000031">
    <property type="entry name" value="PurE_dom"/>
</dbReference>
<sequence length="590" mass="62539">MKVLVVGSGGREHALVWKIKQSQKVEEVFCAPGNAGIEELATCVNISATDIKGLLHFAQKEKIDLTVVGPESSLVAGIVDLFEENGLRIFGPSQAAAILEGSKVFTKNFLQKYSIPTAAFGVFTEREAAKEYIEQQGAPIVVKADGLAAGKGVVVAKTIEEAKKAVDEIMLDKAFGEAGDSIVVESCLLGEEASFIAFTDGKTILPLPTSQDHKAAYDGDKGPNTGGMGAYSPAPIVTDEITEYVMTEVMLPTIKGLAAEGRPYKGMLYAGLMIDGDDIKVLEFNCRFGDPEAQPLLMRLKSDIIDIFEACIDGTLDRVEMKIDPRPTVCVVMSSGGYPGAYASGDIITGFEQADKVDGVEVFHAGTAKEGEAIVSNGGRVLGITSIGKTLEQALERAYKATDCITWNKCFYRKDIGGKALAKKLAKPSKPLVGIVMGSDSDLPTMRAASDFLQSVGIPYEMTVASAHRTPERAAEYAKTASARGLKMIIAGAGMAAHLAGVLASHTDLPVIGVPLDASSLQGMDALLATVQMPPGIPVATMGIGKSGAKNAAVLALRILALNDHTLAKELVNFRENMVREVEEKAKRIQ</sequence>
<dbReference type="GO" id="GO:0004637">
    <property type="term" value="F:phosphoribosylamine-glycine ligase activity"/>
    <property type="evidence" value="ECO:0007669"/>
    <property type="project" value="UniProtKB-UniRule"/>
</dbReference>
<proteinExistence type="inferred from homology"/>
<dbReference type="InterPro" id="IPR020560">
    <property type="entry name" value="PRibGlycinamide_synth_C-dom"/>
</dbReference>
<dbReference type="PROSITE" id="PS00184">
    <property type="entry name" value="GARS"/>
    <property type="match status" value="1"/>
</dbReference>
<dbReference type="PROSITE" id="PS50975">
    <property type="entry name" value="ATP_GRASP"/>
    <property type="match status" value="1"/>
</dbReference>
<dbReference type="InterPro" id="IPR016185">
    <property type="entry name" value="PreATP-grasp_dom_sf"/>
</dbReference>
<dbReference type="InterPro" id="IPR033747">
    <property type="entry name" value="PurE_ClassI"/>
</dbReference>
<dbReference type="EC" id="6.3.4.13" evidence="12"/>
<keyword evidence="5" id="KW-0479">Metal-binding</keyword>
<dbReference type="PANTHER" id="PTHR43472">
    <property type="entry name" value="PHOSPHORIBOSYLAMINE--GLYCINE LIGASE"/>
    <property type="match status" value="1"/>
</dbReference>
<dbReference type="EC" id="5.4.99.18" evidence="13"/>
<dbReference type="HAMAP" id="MF_01929">
    <property type="entry name" value="PurE_classI"/>
    <property type="match status" value="1"/>
</dbReference>
<protein>
    <recommendedName>
        <fullName evidence="12 13">Multifunctional fusion protein</fullName>
    </recommendedName>
    <domain>
        <recommendedName>
            <fullName evidence="12">Phosphoribosylamine--glycine ligase</fullName>
            <ecNumber evidence="12">6.3.4.13</ecNumber>
        </recommendedName>
        <alternativeName>
            <fullName evidence="12">GARS</fullName>
        </alternativeName>
        <alternativeName>
            <fullName evidence="12">Glycinamide ribonucleotide synthetase</fullName>
        </alternativeName>
        <alternativeName>
            <fullName evidence="12">Phosphoribosylglycinamide synthetase</fullName>
        </alternativeName>
    </domain>
    <domain>
        <recommendedName>
            <fullName evidence="13">N5-carboxyaminoimidazole ribonucleotide mutase</fullName>
            <shortName evidence="13">N5-CAIR mutase</shortName>
            <ecNumber evidence="13">5.4.99.18</ecNumber>
        </recommendedName>
        <alternativeName>
            <fullName evidence="13">5-(carboxyamino)imidazole ribonucleotide mutase</fullName>
        </alternativeName>
    </domain>
</protein>
<feature type="binding site" evidence="13">
    <location>
        <position position="439"/>
    </location>
    <ligand>
        <name>substrate</name>
    </ligand>
</feature>
<feature type="binding site" evidence="13">
    <location>
        <position position="469"/>
    </location>
    <ligand>
        <name>substrate</name>
    </ligand>
</feature>
<dbReference type="OrthoDB" id="9807240at2"/>
<dbReference type="InterPro" id="IPR011761">
    <property type="entry name" value="ATP-grasp"/>
</dbReference>
<dbReference type="FunFam" id="3.40.50.20:FF:000006">
    <property type="entry name" value="Phosphoribosylamine--glycine ligase, chloroplastic"/>
    <property type="match status" value="1"/>
</dbReference>
<dbReference type="Pfam" id="PF01071">
    <property type="entry name" value="GARS_A"/>
    <property type="match status" value="1"/>
</dbReference>
<evidence type="ECO:0000256" key="1">
    <source>
        <dbReference type="ARBA" id="ARBA00001936"/>
    </source>
</evidence>
<evidence type="ECO:0000256" key="7">
    <source>
        <dbReference type="ARBA" id="ARBA00022755"/>
    </source>
</evidence>
<evidence type="ECO:0000256" key="13">
    <source>
        <dbReference type="HAMAP-Rule" id="MF_01929"/>
    </source>
</evidence>
<dbReference type="InterPro" id="IPR020562">
    <property type="entry name" value="PRibGlycinamide_synth_N"/>
</dbReference>
<dbReference type="SMART" id="SM01209">
    <property type="entry name" value="GARS_A"/>
    <property type="match status" value="1"/>
</dbReference>
<dbReference type="GO" id="GO:0009113">
    <property type="term" value="P:purine nucleobase biosynthetic process"/>
    <property type="evidence" value="ECO:0007669"/>
    <property type="project" value="InterPro"/>
</dbReference>
<dbReference type="PANTHER" id="PTHR43472:SF1">
    <property type="entry name" value="PHOSPHORIBOSYLAMINE--GLYCINE LIGASE, CHLOROPLASTIC"/>
    <property type="match status" value="1"/>
</dbReference>
<evidence type="ECO:0000256" key="11">
    <source>
        <dbReference type="ARBA" id="ARBA00038345"/>
    </source>
</evidence>
<dbReference type="FunFam" id="3.30.1490.20:FF:000006">
    <property type="entry name" value="phosphoribosylamine--glycine ligase, chloroplastic-like"/>
    <property type="match status" value="1"/>
</dbReference>
<evidence type="ECO:0000256" key="6">
    <source>
        <dbReference type="ARBA" id="ARBA00022741"/>
    </source>
</evidence>
<dbReference type="InterPro" id="IPR020559">
    <property type="entry name" value="PRibGlycinamide_synth_CS"/>
</dbReference>
<dbReference type="Gene3D" id="3.90.600.10">
    <property type="entry name" value="Phosphoribosylglycinamide synthetase, C-terminal domain"/>
    <property type="match status" value="1"/>
</dbReference>